<name>A0ACC6KZ82_9SPHI</name>
<keyword evidence="2" id="KW-1185">Reference proteome</keyword>
<dbReference type="EMBL" id="JAVDTF010000002">
    <property type="protein sequence ID" value="MDR6784470.1"/>
    <property type="molecule type" value="Genomic_DNA"/>
</dbReference>
<accession>A0ACC6KZ82</accession>
<evidence type="ECO:0000313" key="1">
    <source>
        <dbReference type="EMBL" id="MDR6784470.1"/>
    </source>
</evidence>
<proteinExistence type="predicted"/>
<keyword evidence="1" id="KW-0808">Transferase</keyword>
<reference evidence="1" key="1">
    <citation type="submission" date="2023-07" db="EMBL/GenBank/DDBJ databases">
        <title>Sorghum-associated microbial communities from plants grown in Nebraska, USA.</title>
        <authorList>
            <person name="Schachtman D."/>
        </authorList>
    </citation>
    <scope>NUCLEOTIDE SEQUENCE</scope>
    <source>
        <strain evidence="1">2697</strain>
    </source>
</reference>
<keyword evidence="1" id="KW-0418">Kinase</keyword>
<gene>
    <name evidence="1" type="ORF">J2X78_003035</name>
</gene>
<organism evidence="1 2">
    <name type="scientific">Pedobacter africanus</name>
    <dbReference type="NCBI Taxonomy" id="151894"/>
    <lineage>
        <taxon>Bacteria</taxon>
        <taxon>Pseudomonadati</taxon>
        <taxon>Bacteroidota</taxon>
        <taxon>Sphingobacteriia</taxon>
        <taxon>Sphingobacteriales</taxon>
        <taxon>Sphingobacteriaceae</taxon>
        <taxon>Pedobacter</taxon>
    </lineage>
</organism>
<sequence>MEKNKGFIYTNIRLIMGPYFIGVDIGTQGARVVLLDVKGEVAASAGQVFPLNEASREEQSPEAWWAAFVASLKELKEQAAGLDFNEVKAMAVTSTSGTVIPLDARNQPLHNAIMYSDKRSAKQAAVCTAAAIKYHNKGFTAFNTSSALAKMVWFGDTYPEKAAKISKWIHAADYITGKLSGRWGLTDYTNAFKTGYDVSNYEWPEYLYTHLPLKKAWLPEVFPSGTVIGTLDERVAEVLGLPASIRVTVGITDGCASQIASGAVKPGEWNTTIGTTMVIKGVTKKQIVDEEGRIYSHRHPAGYWMPGGASNTGADWVTNEFGDNLEALSKAAEKLVPTDLISYPLRQHGERFPMVAPDAVGFEQEGLSMAERFTANMEGVAYLERFSFELIQGFTQEKINAVFTAGGGSNSDVWLKIRSNVLNLPIFKMKEVSGAVGAAILAASNTHFRSLAEAVAALTTIEKEVHPEPELAAVYEKNYHRFLNLLLEKGYIKKGEIHA</sequence>
<dbReference type="Proteomes" id="UP001246858">
    <property type="component" value="Unassembled WGS sequence"/>
</dbReference>
<protein>
    <submittedName>
        <fullName evidence="1">Sugar (Pentulose or hexulose) kinase</fullName>
    </submittedName>
</protein>
<comment type="caution">
    <text evidence="1">The sequence shown here is derived from an EMBL/GenBank/DDBJ whole genome shotgun (WGS) entry which is preliminary data.</text>
</comment>
<evidence type="ECO:0000313" key="2">
    <source>
        <dbReference type="Proteomes" id="UP001246858"/>
    </source>
</evidence>